<gene>
    <name evidence="1" type="ORF">C1I92_09935</name>
</gene>
<dbReference type="Pfam" id="PF13252">
    <property type="entry name" value="Phage_capsid_3"/>
    <property type="match status" value="1"/>
</dbReference>
<dbReference type="AlphaFoldDB" id="A0A2W2BFU2"/>
<sequence>MALNTTVLASSIGDGLQIDGYDKVLKWALRSMPVYRQFVFGVPHDPTNNSRTYHLKKNNYIPTGSRVLDEVNDPTPLTSPQSTDLTIGFTEVGALIGRTYRLQSATYVEVDPTIAKQLATDVADTLDNMVRDVMIAGTNRSTSNAGAPEAPVAVNTLTAADIFSARLARRAVRDLRKRNVVPLRGENYVAVISPETSVDLREETGASNWTAPHQYVDTSNIYRGEIGTFEGAIYLETNRAYRANDGAASAEIHRTLFIGDESTAEAVKVEPFADVSDPQDAMKRHRYVFWRGDLGHVVYRQESLQRVEHGVSA</sequence>
<dbReference type="EMBL" id="POTW01000018">
    <property type="protein sequence ID" value="PZF84160.1"/>
    <property type="molecule type" value="Genomic_DNA"/>
</dbReference>
<name>A0A2W2BFU2_9ACTN</name>
<dbReference type="Proteomes" id="UP000248764">
    <property type="component" value="Unassembled WGS sequence"/>
</dbReference>
<keyword evidence="2" id="KW-1185">Reference proteome</keyword>
<comment type="caution">
    <text evidence="1">The sequence shown here is derived from an EMBL/GenBank/DDBJ whole genome shotgun (WGS) entry which is preliminary data.</text>
</comment>
<reference evidence="1 2" key="1">
    <citation type="submission" date="2018-01" db="EMBL/GenBank/DDBJ databases">
        <title>Draft genome sequence of Jiangella sp. GTF31.</title>
        <authorList>
            <person name="Sahin N."/>
            <person name="Ay H."/>
            <person name="Saygin H."/>
        </authorList>
    </citation>
    <scope>NUCLEOTIDE SEQUENCE [LARGE SCALE GENOMIC DNA]</scope>
    <source>
        <strain evidence="1 2">GTF31</strain>
    </source>
</reference>
<evidence type="ECO:0000313" key="2">
    <source>
        <dbReference type="Proteomes" id="UP000248764"/>
    </source>
</evidence>
<dbReference type="NCBIfam" id="TIGR04387">
    <property type="entry name" value="capsid_maj_N4"/>
    <property type="match status" value="1"/>
</dbReference>
<protein>
    <submittedName>
        <fullName evidence="1">N4-gp56 family major capsid protein</fullName>
    </submittedName>
</protein>
<proteinExistence type="predicted"/>
<organism evidence="1 2">
    <name type="scientific">Jiangella anatolica</name>
    <dbReference type="NCBI Taxonomy" id="2670374"/>
    <lineage>
        <taxon>Bacteria</taxon>
        <taxon>Bacillati</taxon>
        <taxon>Actinomycetota</taxon>
        <taxon>Actinomycetes</taxon>
        <taxon>Jiangellales</taxon>
        <taxon>Jiangellaceae</taxon>
        <taxon>Jiangella</taxon>
    </lineage>
</organism>
<accession>A0A2W2BFU2</accession>
<dbReference type="InterPro" id="IPR025267">
    <property type="entry name" value="ORF017-like"/>
</dbReference>
<evidence type="ECO:0000313" key="1">
    <source>
        <dbReference type="EMBL" id="PZF84160.1"/>
    </source>
</evidence>